<evidence type="ECO:0000313" key="2">
    <source>
        <dbReference type="EMBL" id="AAO36994.1"/>
    </source>
</evidence>
<evidence type="ECO:0000259" key="1">
    <source>
        <dbReference type="Pfam" id="PF01814"/>
    </source>
</evidence>
<evidence type="ECO:0000313" key="3">
    <source>
        <dbReference type="Proteomes" id="UP000001412"/>
    </source>
</evidence>
<reference evidence="2 3" key="1">
    <citation type="journal article" date="2003" name="Proc. Natl. Acad. Sci. U.S.A.">
        <title>The genome sequence of Clostridium tetani, the causative agent of tetanus disease.</title>
        <authorList>
            <person name="Brueggemann H."/>
            <person name="Baumer S."/>
            <person name="Fricke W.F."/>
            <person name="Wiezer A."/>
            <person name="Liesegang H."/>
            <person name="Decker I."/>
            <person name="Herzberg C."/>
            <person name="Martinez-Arias R."/>
            <person name="Merkl R."/>
            <person name="Henne A."/>
            <person name="Gottschalk G."/>
        </authorList>
    </citation>
    <scope>NUCLEOTIDE SEQUENCE [LARGE SCALE GENOMIC DNA]</scope>
    <source>
        <strain evidence="3">Massachusetts / E88</strain>
    </source>
</reference>
<dbReference type="HOGENOM" id="CLU_149394_0_0_9"/>
<gene>
    <name evidence="2" type="ordered locus">CTC_02534</name>
</gene>
<sequence>MGDEIMYIGNLKRQHIEICKIIEDINSLLCNIESNSSKISLNINLLSGKLKIHFQTEDKFLYPDLFNSEVSKIKTTAKSFVNEWGYLSSVFEDYKNKFNTKSKICSNISLFEKETKKIINALNDRINREEKDLYTLIG</sequence>
<dbReference type="InterPro" id="IPR012312">
    <property type="entry name" value="Hemerythrin-like"/>
</dbReference>
<organism evidence="2 3">
    <name type="scientific">Clostridium tetani (strain Massachusetts / E88)</name>
    <dbReference type="NCBI Taxonomy" id="212717"/>
    <lineage>
        <taxon>Bacteria</taxon>
        <taxon>Bacillati</taxon>
        <taxon>Bacillota</taxon>
        <taxon>Clostridia</taxon>
        <taxon>Eubacteriales</taxon>
        <taxon>Clostridiaceae</taxon>
        <taxon>Clostridium</taxon>
    </lineage>
</organism>
<dbReference type="KEGG" id="ctc:CTC_02534"/>
<feature type="domain" description="Hemerythrin-like" evidence="1">
    <location>
        <begin position="8"/>
        <end position="136"/>
    </location>
</feature>
<dbReference type="AlphaFoldDB" id="Q890V1"/>
<dbReference type="EMBL" id="AE015927">
    <property type="protein sequence ID" value="AAO36994.1"/>
    <property type="molecule type" value="Genomic_DNA"/>
</dbReference>
<keyword evidence="3" id="KW-1185">Reference proteome</keyword>
<proteinExistence type="predicted"/>
<dbReference type="Proteomes" id="UP000001412">
    <property type="component" value="Chromosome"/>
</dbReference>
<dbReference type="Pfam" id="PF01814">
    <property type="entry name" value="Hemerythrin"/>
    <property type="match status" value="1"/>
</dbReference>
<accession>Q890V1</accession>
<protein>
    <submittedName>
        <fullName evidence="2">Conserved protein</fullName>
    </submittedName>
</protein>
<name>Q890V1_CLOTE</name>
<dbReference type="STRING" id="212717.CTC_02534"/>